<reference evidence="3" key="1">
    <citation type="submission" date="2016-06" db="EMBL/GenBank/DDBJ databases">
        <authorList>
            <person name="Sutton G."/>
            <person name="Brinkac L."/>
            <person name="Sanka R."/>
            <person name="Adams M."/>
            <person name="Lau E."/>
            <person name="Sam S."/>
            <person name="Sreng N."/>
            <person name="Him V."/>
            <person name="Kerleguer A."/>
            <person name="Cheng S."/>
        </authorList>
    </citation>
    <scope>NUCLEOTIDE SEQUENCE [LARGE SCALE GENOMIC DNA]</scope>
    <source>
        <strain evidence="3">E861</strain>
    </source>
</reference>
<accession>A0A1A2Z3R4</accession>
<keyword evidence="1" id="KW-0472">Membrane</keyword>
<keyword evidence="1" id="KW-0812">Transmembrane</keyword>
<evidence type="ECO:0008006" key="4">
    <source>
        <dbReference type="Google" id="ProtNLM"/>
    </source>
</evidence>
<dbReference type="AlphaFoldDB" id="A0A1A2Z3R4"/>
<dbReference type="Pfam" id="PF09604">
    <property type="entry name" value="Potass_KdpF"/>
    <property type="match status" value="1"/>
</dbReference>
<dbReference type="GO" id="GO:0008556">
    <property type="term" value="F:P-type potassium transmembrane transporter activity"/>
    <property type="evidence" value="ECO:0007669"/>
    <property type="project" value="InterPro"/>
</dbReference>
<dbReference type="Proteomes" id="UP000093592">
    <property type="component" value="Unassembled WGS sequence"/>
</dbReference>
<evidence type="ECO:0000313" key="3">
    <source>
        <dbReference type="Proteomes" id="UP000093592"/>
    </source>
</evidence>
<evidence type="ECO:0000256" key="1">
    <source>
        <dbReference type="SAM" id="Phobius"/>
    </source>
</evidence>
<sequence length="63" mass="6840">MLGERRRHVCCALPAANHRGVRSTRPRGEGGRRPMNLTNATGLVLAVLVAAFLVAALLFPEQF</sequence>
<feature type="transmembrane region" description="Helical" evidence="1">
    <location>
        <begin position="37"/>
        <end position="59"/>
    </location>
</feature>
<organism evidence="2 3">
    <name type="scientific">Mycobacterium kyorinense</name>
    <dbReference type="NCBI Taxonomy" id="487514"/>
    <lineage>
        <taxon>Bacteria</taxon>
        <taxon>Bacillati</taxon>
        <taxon>Actinomycetota</taxon>
        <taxon>Actinomycetes</taxon>
        <taxon>Mycobacteriales</taxon>
        <taxon>Mycobacteriaceae</taxon>
        <taxon>Mycobacterium</taxon>
    </lineage>
</organism>
<gene>
    <name evidence="2" type="ORF">A5707_04035</name>
</gene>
<evidence type="ECO:0000313" key="2">
    <source>
        <dbReference type="EMBL" id="OBI43826.1"/>
    </source>
</evidence>
<dbReference type="EMBL" id="LZKJ01000144">
    <property type="protein sequence ID" value="OBI43826.1"/>
    <property type="molecule type" value="Genomic_DNA"/>
</dbReference>
<dbReference type="InterPro" id="IPR011726">
    <property type="entry name" value="KdpF"/>
</dbReference>
<keyword evidence="1" id="KW-1133">Transmembrane helix</keyword>
<name>A0A1A2Z3R4_9MYCO</name>
<comment type="caution">
    <text evidence="2">The sequence shown here is derived from an EMBL/GenBank/DDBJ whole genome shotgun (WGS) entry which is preliminary data.</text>
</comment>
<proteinExistence type="predicted"/>
<protein>
    <recommendedName>
        <fullName evidence="4">ATPase</fullName>
    </recommendedName>
</protein>
<dbReference type="GO" id="GO:0005886">
    <property type="term" value="C:plasma membrane"/>
    <property type="evidence" value="ECO:0007669"/>
    <property type="project" value="InterPro"/>
</dbReference>